<evidence type="ECO:0000256" key="1">
    <source>
        <dbReference type="SAM" id="MobiDB-lite"/>
    </source>
</evidence>
<feature type="non-terminal residue" evidence="2">
    <location>
        <position position="170"/>
    </location>
</feature>
<feature type="non-terminal residue" evidence="2">
    <location>
        <position position="1"/>
    </location>
</feature>
<accession>A0A9P6FQU1</accession>
<dbReference type="EMBL" id="JAABOA010003038">
    <property type="protein sequence ID" value="KAF9579111.1"/>
    <property type="molecule type" value="Genomic_DNA"/>
</dbReference>
<feature type="region of interest" description="Disordered" evidence="1">
    <location>
        <begin position="1"/>
        <end position="23"/>
    </location>
</feature>
<gene>
    <name evidence="2" type="ORF">BGW38_004774</name>
</gene>
<evidence type="ECO:0000313" key="3">
    <source>
        <dbReference type="Proteomes" id="UP000780801"/>
    </source>
</evidence>
<dbReference type="AlphaFoldDB" id="A0A9P6FQU1"/>
<organism evidence="2 3">
    <name type="scientific">Lunasporangiospora selenospora</name>
    <dbReference type="NCBI Taxonomy" id="979761"/>
    <lineage>
        <taxon>Eukaryota</taxon>
        <taxon>Fungi</taxon>
        <taxon>Fungi incertae sedis</taxon>
        <taxon>Mucoromycota</taxon>
        <taxon>Mortierellomycotina</taxon>
        <taxon>Mortierellomycetes</taxon>
        <taxon>Mortierellales</taxon>
        <taxon>Mortierellaceae</taxon>
        <taxon>Lunasporangiospora</taxon>
    </lineage>
</organism>
<dbReference type="Proteomes" id="UP000780801">
    <property type="component" value="Unassembled WGS sequence"/>
</dbReference>
<reference evidence="2" key="1">
    <citation type="journal article" date="2020" name="Fungal Divers.">
        <title>Resolving the Mortierellaceae phylogeny through synthesis of multi-gene phylogenetics and phylogenomics.</title>
        <authorList>
            <person name="Vandepol N."/>
            <person name="Liber J."/>
            <person name="Desiro A."/>
            <person name="Na H."/>
            <person name="Kennedy M."/>
            <person name="Barry K."/>
            <person name="Grigoriev I.V."/>
            <person name="Miller A.N."/>
            <person name="O'Donnell K."/>
            <person name="Stajich J.E."/>
            <person name="Bonito G."/>
        </authorList>
    </citation>
    <scope>NUCLEOTIDE SEQUENCE</scope>
    <source>
        <strain evidence="2">KOD1015</strain>
    </source>
</reference>
<name>A0A9P6FQU1_9FUNG</name>
<protein>
    <submittedName>
        <fullName evidence="2">Uncharacterized protein</fullName>
    </submittedName>
</protein>
<evidence type="ECO:0000313" key="2">
    <source>
        <dbReference type="EMBL" id="KAF9579111.1"/>
    </source>
</evidence>
<comment type="caution">
    <text evidence="2">The sequence shown here is derived from an EMBL/GenBank/DDBJ whole genome shotgun (WGS) entry which is preliminary data.</text>
</comment>
<proteinExistence type="predicted"/>
<sequence>EPEATEACTLESAPGEISSSSPVVESVSALSTRKRAGDACITEEPWHSLVVSLTELIHGESNVTFPSPLPNMSPSHVHLFEHAVDSLKKYQEQGPAHDVTLLKDVQVTMSCVLNAMRANTQDYFDKGQHSELFDEAFSLRVIEGLDSHPSIAITQEYKDCLTKREDALRI</sequence>
<keyword evidence="3" id="KW-1185">Reference proteome</keyword>